<dbReference type="InterPro" id="IPR013785">
    <property type="entry name" value="Aldolase_TIM"/>
</dbReference>
<feature type="site" description="Part of a proton relay during catalysis" evidence="12">
    <location>
        <position position="55"/>
    </location>
</feature>
<comment type="subunit">
    <text evidence="12">Homotetramer; dimer of dimers.</text>
</comment>
<evidence type="ECO:0000256" key="8">
    <source>
        <dbReference type="ARBA" id="ARBA00023154"/>
    </source>
</evidence>
<evidence type="ECO:0000256" key="6">
    <source>
        <dbReference type="ARBA" id="ARBA00022605"/>
    </source>
</evidence>
<protein>
    <recommendedName>
        <fullName evidence="4 12">4-hydroxy-tetrahydrodipicolinate synthase</fullName>
        <shortName evidence="12">HTPA synthase</shortName>
        <ecNumber evidence="4 12">4.3.3.7</ecNumber>
    </recommendedName>
</protein>
<evidence type="ECO:0000256" key="14">
    <source>
        <dbReference type="PIRSR" id="PIRSR001365-1"/>
    </source>
</evidence>
<evidence type="ECO:0000256" key="13">
    <source>
        <dbReference type="PIRNR" id="PIRNR001365"/>
    </source>
</evidence>
<dbReference type="OrthoDB" id="9782828at2"/>
<comment type="similarity">
    <text evidence="3 12 13">Belongs to the DapA family.</text>
</comment>
<keyword evidence="5 12" id="KW-0963">Cytoplasm</keyword>
<keyword evidence="7 12" id="KW-0220">Diaminopimelate biosynthesis</keyword>
<dbReference type="InterPro" id="IPR002220">
    <property type="entry name" value="DapA-like"/>
</dbReference>
<dbReference type="GO" id="GO:0019877">
    <property type="term" value="P:diaminopimelate biosynthetic process"/>
    <property type="evidence" value="ECO:0007669"/>
    <property type="project" value="UniProtKB-UniRule"/>
</dbReference>
<name>A0A428Z828_KIBAR</name>
<dbReference type="UniPathway" id="UPA00034">
    <property type="reaction ID" value="UER00017"/>
</dbReference>
<sequence length="319" mass="33029">MTRCPSAAPGRPFGRVLTAMVTPFDASGALDLAKAQELATHLVDLGNDGLVLNGTTGEAPTTTDDEKVNLVRAVVDAVGDRATIVSGGSTYDTAHSVHIAKQLAAAGAHGLLAVTPYYSRPSQDGLIAHFTAIAEATDLPVMLYDIPPRAVTPIQTATLFRLAEHPRIVAVKDAKGDLNAGCDVIANTDLAYYSGDDVLNLPWLSVGAVGFVSVIGHVAADRLRLLVDAYESGDVAKALEVNRGLLPVNRAMGRTGPGLGLAFVKAALRLRGLDVGDTRLPILPATEEQTAAIAADLAVAGVSLGLPDAVRSSSETVSR</sequence>
<comment type="catalytic activity">
    <reaction evidence="11 12">
        <text>L-aspartate 4-semialdehyde + pyruvate = (2S,4S)-4-hydroxy-2,3,4,5-tetrahydrodipicolinate + H2O + H(+)</text>
        <dbReference type="Rhea" id="RHEA:34171"/>
        <dbReference type="ChEBI" id="CHEBI:15361"/>
        <dbReference type="ChEBI" id="CHEBI:15377"/>
        <dbReference type="ChEBI" id="CHEBI:15378"/>
        <dbReference type="ChEBI" id="CHEBI:67139"/>
        <dbReference type="ChEBI" id="CHEBI:537519"/>
        <dbReference type="EC" id="4.3.3.7"/>
    </reaction>
</comment>
<reference evidence="16 17" key="1">
    <citation type="submission" date="2018-05" db="EMBL/GenBank/DDBJ databases">
        <title>Evolution of GPA BGCs.</title>
        <authorList>
            <person name="Waglechner N."/>
            <person name="Wright G.D."/>
        </authorList>
    </citation>
    <scope>NUCLEOTIDE SEQUENCE [LARGE SCALE GENOMIC DNA]</scope>
    <source>
        <strain evidence="16 17">A82846</strain>
    </source>
</reference>
<evidence type="ECO:0000256" key="2">
    <source>
        <dbReference type="ARBA" id="ARBA00005120"/>
    </source>
</evidence>
<dbReference type="Proteomes" id="UP000287547">
    <property type="component" value="Unassembled WGS sequence"/>
</dbReference>
<dbReference type="GO" id="GO:0008840">
    <property type="term" value="F:4-hydroxy-tetrahydrodipicolinate synthase activity"/>
    <property type="evidence" value="ECO:0007669"/>
    <property type="project" value="UniProtKB-UniRule"/>
</dbReference>
<dbReference type="HAMAP" id="MF_00418">
    <property type="entry name" value="DapA"/>
    <property type="match status" value="1"/>
</dbReference>
<evidence type="ECO:0000313" key="16">
    <source>
        <dbReference type="EMBL" id="RSM83951.1"/>
    </source>
</evidence>
<feature type="binding site" evidence="12 15">
    <location>
        <position position="56"/>
    </location>
    <ligand>
        <name>pyruvate</name>
        <dbReference type="ChEBI" id="CHEBI:15361"/>
    </ligand>
</feature>
<comment type="subcellular location">
    <subcellularLocation>
        <location evidence="12">Cytoplasm</location>
    </subcellularLocation>
</comment>
<dbReference type="PIRSF" id="PIRSF001365">
    <property type="entry name" value="DHDPS"/>
    <property type="match status" value="1"/>
</dbReference>
<accession>A0A428Z828</accession>
<evidence type="ECO:0000256" key="3">
    <source>
        <dbReference type="ARBA" id="ARBA00007592"/>
    </source>
</evidence>
<keyword evidence="10 12" id="KW-0704">Schiff base</keyword>
<evidence type="ECO:0000256" key="10">
    <source>
        <dbReference type="ARBA" id="ARBA00023270"/>
    </source>
</evidence>
<dbReference type="EC" id="4.3.3.7" evidence="4 12"/>
<dbReference type="InterPro" id="IPR005263">
    <property type="entry name" value="DapA"/>
</dbReference>
<dbReference type="SUPFAM" id="SSF51569">
    <property type="entry name" value="Aldolase"/>
    <property type="match status" value="1"/>
</dbReference>
<gene>
    <name evidence="12 16" type="primary">dapA</name>
    <name evidence="16" type="ORF">DMH04_22695</name>
</gene>
<dbReference type="PANTHER" id="PTHR12128">
    <property type="entry name" value="DIHYDRODIPICOLINATE SYNTHASE"/>
    <property type="match status" value="1"/>
</dbReference>
<comment type="function">
    <text evidence="1 12">Catalyzes the condensation of (S)-aspartate-beta-semialdehyde [(S)-ASA] and pyruvate to 4-hydroxy-tetrahydrodipicolinate (HTPA).</text>
</comment>
<keyword evidence="6 12" id="KW-0028">Amino-acid biosynthesis</keyword>
<dbReference type="CDD" id="cd00950">
    <property type="entry name" value="DHDPS"/>
    <property type="match status" value="1"/>
</dbReference>
<dbReference type="Pfam" id="PF00701">
    <property type="entry name" value="DHDPS"/>
    <property type="match status" value="1"/>
</dbReference>
<dbReference type="InterPro" id="IPR020624">
    <property type="entry name" value="Schiff_base-form_aldolases_CS"/>
</dbReference>
<evidence type="ECO:0000256" key="1">
    <source>
        <dbReference type="ARBA" id="ARBA00003294"/>
    </source>
</evidence>
<keyword evidence="9 12" id="KW-0456">Lyase</keyword>
<organism evidence="16 17">
    <name type="scientific">Kibdelosporangium aridum</name>
    <dbReference type="NCBI Taxonomy" id="2030"/>
    <lineage>
        <taxon>Bacteria</taxon>
        <taxon>Bacillati</taxon>
        <taxon>Actinomycetota</taxon>
        <taxon>Actinomycetes</taxon>
        <taxon>Pseudonocardiales</taxon>
        <taxon>Pseudonocardiaceae</taxon>
        <taxon>Kibdelosporangium</taxon>
    </lineage>
</organism>
<dbReference type="PRINTS" id="PR00146">
    <property type="entry name" value="DHPICSNTHASE"/>
</dbReference>
<dbReference type="RefSeq" id="WP_037255031.1">
    <property type="nucleotide sequence ID" value="NZ_QHKI01000018.1"/>
</dbReference>
<evidence type="ECO:0000256" key="5">
    <source>
        <dbReference type="ARBA" id="ARBA00022490"/>
    </source>
</evidence>
<dbReference type="PROSITE" id="PS00665">
    <property type="entry name" value="DHDPS_1"/>
    <property type="match status" value="1"/>
</dbReference>
<dbReference type="PROSITE" id="PS00666">
    <property type="entry name" value="DHDPS_2"/>
    <property type="match status" value="1"/>
</dbReference>
<evidence type="ECO:0000256" key="11">
    <source>
        <dbReference type="ARBA" id="ARBA00047836"/>
    </source>
</evidence>
<dbReference type="PANTHER" id="PTHR12128:SF66">
    <property type="entry name" value="4-HYDROXY-2-OXOGLUTARATE ALDOLASE, MITOCHONDRIAL"/>
    <property type="match status" value="1"/>
</dbReference>
<evidence type="ECO:0000313" key="17">
    <source>
        <dbReference type="Proteomes" id="UP000287547"/>
    </source>
</evidence>
<dbReference type="GO" id="GO:0005829">
    <property type="term" value="C:cytosol"/>
    <property type="evidence" value="ECO:0007669"/>
    <property type="project" value="TreeGrafter"/>
</dbReference>
<feature type="site" description="Part of a proton relay during catalysis" evidence="12">
    <location>
        <position position="118"/>
    </location>
</feature>
<comment type="pathway">
    <text evidence="2 12">Amino-acid biosynthesis; L-lysine biosynthesis via DAP pathway; (S)-tetrahydrodipicolinate from L-aspartate: step 3/4.</text>
</comment>
<dbReference type="EMBL" id="QHKI01000018">
    <property type="protein sequence ID" value="RSM83951.1"/>
    <property type="molecule type" value="Genomic_DNA"/>
</dbReference>
<dbReference type="AlphaFoldDB" id="A0A428Z828"/>
<keyword evidence="8 12" id="KW-0457">Lysine biosynthesis</keyword>
<dbReference type="SMART" id="SM01130">
    <property type="entry name" value="DHDPS"/>
    <property type="match status" value="1"/>
</dbReference>
<dbReference type="NCBIfam" id="TIGR00674">
    <property type="entry name" value="dapA"/>
    <property type="match status" value="1"/>
</dbReference>
<evidence type="ECO:0000256" key="9">
    <source>
        <dbReference type="ARBA" id="ARBA00023239"/>
    </source>
</evidence>
<dbReference type="GO" id="GO:0009089">
    <property type="term" value="P:lysine biosynthetic process via diaminopimelate"/>
    <property type="evidence" value="ECO:0007669"/>
    <property type="project" value="UniProtKB-UniRule"/>
</dbReference>
<proteinExistence type="inferred from homology"/>
<dbReference type="InterPro" id="IPR020625">
    <property type="entry name" value="Schiff_base-form_aldolases_AS"/>
</dbReference>
<dbReference type="Gene3D" id="3.20.20.70">
    <property type="entry name" value="Aldolase class I"/>
    <property type="match status" value="1"/>
</dbReference>
<comment type="caution">
    <text evidence="16">The sequence shown here is derived from an EMBL/GenBank/DDBJ whole genome shotgun (WGS) entry which is preliminary data.</text>
</comment>
<evidence type="ECO:0000256" key="12">
    <source>
        <dbReference type="HAMAP-Rule" id="MF_00418"/>
    </source>
</evidence>
<evidence type="ECO:0000256" key="4">
    <source>
        <dbReference type="ARBA" id="ARBA00012086"/>
    </source>
</evidence>
<evidence type="ECO:0000256" key="15">
    <source>
        <dbReference type="PIRSR" id="PIRSR001365-2"/>
    </source>
</evidence>
<feature type="active site" description="Schiff-base intermediate with substrate" evidence="12 14">
    <location>
        <position position="172"/>
    </location>
</feature>
<evidence type="ECO:0000256" key="7">
    <source>
        <dbReference type="ARBA" id="ARBA00022915"/>
    </source>
</evidence>
<feature type="binding site" evidence="12 15">
    <location>
        <position position="212"/>
    </location>
    <ligand>
        <name>pyruvate</name>
        <dbReference type="ChEBI" id="CHEBI:15361"/>
    </ligand>
</feature>
<comment type="caution">
    <text evidence="12">Was originally thought to be a dihydrodipicolinate synthase (DHDPS), catalyzing the condensation of (S)-aspartate-beta-semialdehyde [(S)-ASA] and pyruvate to dihydrodipicolinate (DHDP). However, it was shown in E.coli that the product of the enzymatic reaction is not dihydrodipicolinate but in fact (4S)-4-hydroxy-2,3,4,5-tetrahydro-(2S)-dipicolinic acid (HTPA), and that the consecutive dehydration reaction leading to DHDP is not spontaneous but catalyzed by DapB.</text>
</comment>
<feature type="active site" description="Proton donor/acceptor" evidence="12 14">
    <location>
        <position position="144"/>
    </location>
</feature>